<reference evidence="2" key="1">
    <citation type="submission" date="2022-11" db="UniProtKB">
        <authorList>
            <consortium name="WormBaseParasite"/>
        </authorList>
    </citation>
    <scope>IDENTIFICATION</scope>
</reference>
<dbReference type="Proteomes" id="UP000887576">
    <property type="component" value="Unplaced"/>
</dbReference>
<protein>
    <submittedName>
        <fullName evidence="2">Homeobox domain-containing protein</fullName>
    </submittedName>
</protein>
<evidence type="ECO:0000313" key="1">
    <source>
        <dbReference type="Proteomes" id="UP000887576"/>
    </source>
</evidence>
<sequence>MDEPIKFSKASKHIECVCDALNQAQIDRKDGRKLYKLFAEDRNILALHGTSSNVIIAYLNTLYYAGKYEEICKCLEDTKFDEKYFEELRRLWYETKYAEDQRRKNKLLGPVEKYRIRKKFPPPTSIWDGDEVVYSFREKDRAVLKKCYNQNKYPNPAEKRAIAEKTGLKIVQISNWFKNRRQRDKTGSDSSISPRTYNLAHF</sequence>
<accession>A0AC34RC03</accession>
<proteinExistence type="predicted"/>
<dbReference type="WBParaSite" id="JU765_v2.g5570.t1">
    <property type="protein sequence ID" value="JU765_v2.g5570.t1"/>
    <property type="gene ID" value="JU765_v2.g5570"/>
</dbReference>
<name>A0AC34RC03_9BILA</name>
<evidence type="ECO:0000313" key="2">
    <source>
        <dbReference type="WBParaSite" id="JU765_v2.g5570.t1"/>
    </source>
</evidence>
<organism evidence="1 2">
    <name type="scientific">Panagrolaimus sp. JU765</name>
    <dbReference type="NCBI Taxonomy" id="591449"/>
    <lineage>
        <taxon>Eukaryota</taxon>
        <taxon>Metazoa</taxon>
        <taxon>Ecdysozoa</taxon>
        <taxon>Nematoda</taxon>
        <taxon>Chromadorea</taxon>
        <taxon>Rhabditida</taxon>
        <taxon>Tylenchina</taxon>
        <taxon>Panagrolaimomorpha</taxon>
        <taxon>Panagrolaimoidea</taxon>
        <taxon>Panagrolaimidae</taxon>
        <taxon>Panagrolaimus</taxon>
    </lineage>
</organism>